<reference evidence="1 2" key="1">
    <citation type="submission" date="2019-06" db="EMBL/GenBank/DDBJ databases">
        <title>Taxogenomics and systematics of the genus Pantoea.</title>
        <authorList>
            <person name="Tambong J.T."/>
        </authorList>
    </citation>
    <scope>NUCLEOTIDE SEQUENCE [LARGE SCALE GENOMIC DNA]</scope>
    <source>
        <strain evidence="1 2">LMG 24200</strain>
    </source>
</reference>
<proteinExistence type="predicted"/>
<dbReference type="Proteomes" id="UP000317747">
    <property type="component" value="Unassembled WGS sequence"/>
</dbReference>
<gene>
    <name evidence="1" type="ORF">FJW01_18495</name>
</gene>
<accession>A0A506PWW1</accession>
<sequence>MSESFSDAEKKIISETITFYVEKLINDTVELIHQTEREADKRLSEAGIQFDLYSPANRDYLTAVLHENLFDRLHKGDPETARLILTMNGKRVGVYKDDEA</sequence>
<name>A0A506PWW1_9GAMM</name>
<evidence type="ECO:0000313" key="2">
    <source>
        <dbReference type="Proteomes" id="UP000317747"/>
    </source>
</evidence>
<comment type="caution">
    <text evidence="1">The sequence shown here is derived from an EMBL/GenBank/DDBJ whole genome shotgun (WGS) entry which is preliminary data.</text>
</comment>
<protein>
    <submittedName>
        <fullName evidence="1">Uncharacterized protein</fullName>
    </submittedName>
</protein>
<dbReference type="OrthoDB" id="7068869at2"/>
<dbReference type="RefSeq" id="WP_111139941.1">
    <property type="nucleotide sequence ID" value="NZ_CP071405.1"/>
</dbReference>
<dbReference type="EMBL" id="VHJA01000068">
    <property type="protein sequence ID" value="TPV37999.1"/>
    <property type="molecule type" value="Genomic_DNA"/>
</dbReference>
<keyword evidence="2" id="KW-1185">Reference proteome</keyword>
<dbReference type="AlphaFoldDB" id="A0A506PWW1"/>
<organism evidence="1 2">
    <name type="scientific">Pantoea deleyi</name>
    <dbReference type="NCBI Taxonomy" id="470932"/>
    <lineage>
        <taxon>Bacteria</taxon>
        <taxon>Pseudomonadati</taxon>
        <taxon>Pseudomonadota</taxon>
        <taxon>Gammaproteobacteria</taxon>
        <taxon>Enterobacterales</taxon>
        <taxon>Erwiniaceae</taxon>
        <taxon>Pantoea</taxon>
    </lineage>
</organism>
<evidence type="ECO:0000313" key="1">
    <source>
        <dbReference type="EMBL" id="TPV37999.1"/>
    </source>
</evidence>